<organism evidence="1 3">
    <name type="scientific">Cellulomonas hominis</name>
    <dbReference type="NCBI Taxonomy" id="156981"/>
    <lineage>
        <taxon>Bacteria</taxon>
        <taxon>Bacillati</taxon>
        <taxon>Actinomycetota</taxon>
        <taxon>Actinomycetes</taxon>
        <taxon>Micrococcales</taxon>
        <taxon>Cellulomonadaceae</taxon>
        <taxon>Cellulomonas</taxon>
    </lineage>
</organism>
<sequence length="157" mass="16365">MTGSTEITAAREGARDLIAHIILRCGGRPDGSMVAVSFTGAEDVADDHPLAVVDLSTSVPDRPAAETVAHLRRAVAEAGAERVALVAFDHDVPQMTVLTGLLAVTVGLPTQRLLVADDIWLDPDNPSVSGAMAEIYASRAAVSAVLDGVVFPVPEMR</sequence>
<dbReference type="RefSeq" id="WP_146831610.1">
    <property type="nucleotide sequence ID" value="NZ_BJVQ01000001.1"/>
</dbReference>
<dbReference type="AlphaFoldDB" id="A0A511F6F6"/>
<gene>
    <name evidence="1" type="ORF">CHO01_00010</name>
    <name evidence="2" type="ORF">HNR08_003596</name>
</gene>
<reference evidence="1 3" key="1">
    <citation type="submission" date="2019-07" db="EMBL/GenBank/DDBJ databases">
        <title>Whole genome shotgun sequence of Cellulomonas hominis NBRC 16055.</title>
        <authorList>
            <person name="Hosoyama A."/>
            <person name="Uohara A."/>
            <person name="Ohji S."/>
            <person name="Ichikawa N."/>
        </authorList>
    </citation>
    <scope>NUCLEOTIDE SEQUENCE [LARGE SCALE GENOMIC DNA]</scope>
    <source>
        <strain evidence="1 3">NBRC 16055</strain>
    </source>
</reference>
<evidence type="ECO:0000313" key="4">
    <source>
        <dbReference type="Proteomes" id="UP000564629"/>
    </source>
</evidence>
<reference evidence="2 4" key="2">
    <citation type="submission" date="2020-08" db="EMBL/GenBank/DDBJ databases">
        <title>Sequencing the genomes of 1000 actinobacteria strains.</title>
        <authorList>
            <person name="Klenk H.-P."/>
        </authorList>
    </citation>
    <scope>NUCLEOTIDE SEQUENCE [LARGE SCALE GENOMIC DNA]</scope>
    <source>
        <strain evidence="2 4">DSM 9581</strain>
    </source>
</reference>
<dbReference type="EMBL" id="BJVQ01000001">
    <property type="protein sequence ID" value="GEL44885.1"/>
    <property type="molecule type" value="Genomic_DNA"/>
</dbReference>
<evidence type="ECO:0000313" key="1">
    <source>
        <dbReference type="EMBL" id="GEL44885.1"/>
    </source>
</evidence>
<dbReference type="Proteomes" id="UP000564629">
    <property type="component" value="Unassembled WGS sequence"/>
</dbReference>
<protein>
    <submittedName>
        <fullName evidence="1">Uncharacterized protein</fullName>
    </submittedName>
</protein>
<dbReference type="Proteomes" id="UP000321723">
    <property type="component" value="Unassembled WGS sequence"/>
</dbReference>
<evidence type="ECO:0000313" key="2">
    <source>
        <dbReference type="EMBL" id="MBB5474860.1"/>
    </source>
</evidence>
<comment type="caution">
    <text evidence="1">The sequence shown here is derived from an EMBL/GenBank/DDBJ whole genome shotgun (WGS) entry which is preliminary data.</text>
</comment>
<dbReference type="OrthoDB" id="9893937at2"/>
<dbReference type="EMBL" id="JACHDN010000001">
    <property type="protein sequence ID" value="MBB5474860.1"/>
    <property type="molecule type" value="Genomic_DNA"/>
</dbReference>
<proteinExistence type="predicted"/>
<evidence type="ECO:0000313" key="3">
    <source>
        <dbReference type="Proteomes" id="UP000321723"/>
    </source>
</evidence>
<keyword evidence="3" id="KW-1185">Reference proteome</keyword>
<accession>A0A511F6F6</accession>
<name>A0A511F6F6_9CELL</name>